<dbReference type="PANTHER" id="PTHR43174:SF3">
    <property type="entry name" value="UDP-N-ACETYLGLUCOSAMINE 2-EPIMERASE"/>
    <property type="match status" value="1"/>
</dbReference>
<dbReference type="PANTHER" id="PTHR43174">
    <property type="entry name" value="UDP-N-ACETYLGLUCOSAMINE 2-EPIMERASE"/>
    <property type="match status" value="1"/>
</dbReference>
<dbReference type="InterPro" id="IPR020004">
    <property type="entry name" value="UDP-GlcNAc_Epase"/>
</dbReference>
<feature type="domain" description="UDP-N-acetylglucosamine 2-epimerase" evidence="1">
    <location>
        <begin position="24"/>
        <end position="362"/>
    </location>
</feature>
<keyword evidence="3" id="KW-1185">Reference proteome</keyword>
<comment type="caution">
    <text evidence="2">The sequence shown here is derived from an EMBL/GenBank/DDBJ whole genome shotgun (WGS) entry which is preliminary data.</text>
</comment>
<evidence type="ECO:0000259" key="1">
    <source>
        <dbReference type="Pfam" id="PF02350"/>
    </source>
</evidence>
<dbReference type="EMBL" id="DVAD01000009">
    <property type="protein sequence ID" value="HIJ99518.1"/>
    <property type="molecule type" value="Genomic_DNA"/>
</dbReference>
<dbReference type="CDD" id="cd03786">
    <property type="entry name" value="GTB_UDP-GlcNAc_2-Epimerase"/>
    <property type="match status" value="1"/>
</dbReference>
<evidence type="ECO:0000313" key="3">
    <source>
        <dbReference type="Proteomes" id="UP000604391"/>
    </source>
</evidence>
<reference evidence="2 3" key="1">
    <citation type="journal article" name="Nat. Commun.">
        <title>Undinarchaeota illuminate DPANN phylogeny and the impact of gene transfer on archaeal evolution.</title>
        <authorList>
            <person name="Dombrowski N."/>
            <person name="Williams T.A."/>
            <person name="Sun J."/>
            <person name="Woodcroft B.J."/>
            <person name="Lee J.H."/>
            <person name="Minh B.Q."/>
            <person name="Rinke C."/>
            <person name="Spang A."/>
        </authorList>
    </citation>
    <scope>NUCLEOTIDE SEQUENCE [LARGE SCALE GENOMIC DNA]</scope>
    <source>
        <strain evidence="2">MAG_bin17</strain>
    </source>
</reference>
<dbReference type="InterPro" id="IPR003331">
    <property type="entry name" value="UDP_GlcNAc_Epimerase_2_dom"/>
</dbReference>
<dbReference type="SUPFAM" id="SSF53756">
    <property type="entry name" value="UDP-Glycosyltransferase/glycogen phosphorylase"/>
    <property type="match status" value="1"/>
</dbReference>
<dbReference type="Pfam" id="PF02350">
    <property type="entry name" value="Epimerase_2"/>
    <property type="match status" value="1"/>
</dbReference>
<proteinExistence type="predicted"/>
<protein>
    <submittedName>
        <fullName evidence="2">UDP-N-acetylglucosamine 2-epimerase (Hydrolyzing)</fullName>
        <ecNumber evidence="2">3.2.1.183</ecNumber>
    </submittedName>
</protein>
<dbReference type="AlphaFoldDB" id="A0A832ULR3"/>
<name>A0A832ULR3_9ARCH</name>
<sequence>MRKILYVTGSRAEYGLMQSTLKLIDSDSGLDLHIVATGMHLMPEFGNTITEIEHDGFALHKINSVYSEDSKEAMARFAGDFLLKFADVLKDINPDLILLLGDRAEMLSAAVAGAYMSIPVAHIHGGEVSSTVDEMARHAITKLSEIHFAATESSAERILKMGEIPSNIYIVGAPGLDSILNDTLPSKEEVFKSLGLNSSEKTVLIVQHPITLEDGKSEEHMRAILEAVKEEGLQVIVVYPNADAGGREMISVIEEYEETFNIFKSMERPLFLSIMKHSDAIIGNSSSAIIEAPSFGIPAVNIGSRQKGRERADNVIDSGYKKEEVLSAIKKAFSPEFIEKAKMCKNPYGDGKAMERIVKILKEVKLGRELLDKKIAY</sequence>
<gene>
    <name evidence="2" type="primary">neuC</name>
    <name evidence="2" type="ORF">H1011_01680</name>
</gene>
<organism evidence="2 3">
    <name type="scientific">Candidatus Undinarchaeum marinum</name>
    <dbReference type="NCBI Taxonomy" id="2756141"/>
    <lineage>
        <taxon>Archaea</taxon>
        <taxon>Candidatus Undinarchaeota</taxon>
        <taxon>Candidatus Undinarchaeia</taxon>
        <taxon>Candidatus Undinarchaeales</taxon>
        <taxon>Candidatus Undinarchaeaceae</taxon>
        <taxon>Candidatus Undinarchaeum</taxon>
    </lineage>
</organism>
<dbReference type="GO" id="GO:0004553">
    <property type="term" value="F:hydrolase activity, hydrolyzing O-glycosyl compounds"/>
    <property type="evidence" value="ECO:0007669"/>
    <property type="project" value="InterPro"/>
</dbReference>
<evidence type="ECO:0000313" key="2">
    <source>
        <dbReference type="EMBL" id="HIJ99518.1"/>
    </source>
</evidence>
<keyword evidence="2" id="KW-0326">Glycosidase</keyword>
<keyword evidence="2" id="KW-0378">Hydrolase</keyword>
<dbReference type="Gene3D" id="3.40.50.2000">
    <property type="entry name" value="Glycogen Phosphorylase B"/>
    <property type="match status" value="2"/>
</dbReference>
<accession>A0A832ULR3</accession>
<dbReference type="InterPro" id="IPR029767">
    <property type="entry name" value="WecB-like"/>
</dbReference>
<dbReference type="NCBIfam" id="TIGR03568">
    <property type="entry name" value="NeuC_NnaA"/>
    <property type="match status" value="1"/>
</dbReference>
<dbReference type="EC" id="3.2.1.183" evidence="2"/>
<dbReference type="Proteomes" id="UP000604391">
    <property type="component" value="Unassembled WGS sequence"/>
</dbReference>
<dbReference type="GO" id="GO:0006047">
    <property type="term" value="P:UDP-N-acetylglucosamine metabolic process"/>
    <property type="evidence" value="ECO:0007669"/>
    <property type="project" value="InterPro"/>
</dbReference>